<gene>
    <name evidence="3" type="ORF">FE840_010935</name>
</gene>
<dbReference type="SMART" id="SM00267">
    <property type="entry name" value="GGDEF"/>
    <property type="match status" value="1"/>
</dbReference>
<dbReference type="InterPro" id="IPR000160">
    <property type="entry name" value="GGDEF_dom"/>
</dbReference>
<evidence type="ECO:0000313" key="3">
    <source>
        <dbReference type="EMBL" id="QLF70010.1"/>
    </source>
</evidence>
<dbReference type="PROSITE" id="PS50887">
    <property type="entry name" value="GGDEF"/>
    <property type="match status" value="1"/>
</dbReference>
<feature type="domain" description="GGDEF" evidence="2">
    <location>
        <begin position="211"/>
        <end position="347"/>
    </location>
</feature>
<dbReference type="RefSeq" id="WP_138288027.1">
    <property type="nucleotide sequence ID" value="NZ_CP058350.1"/>
</dbReference>
<accession>A0ABX6QNA5</accession>
<reference evidence="3 4" key="1">
    <citation type="submission" date="2020-06" db="EMBL/GenBank/DDBJ databases">
        <title>Genome sequence of Rhizobium sp strain ADMK78.</title>
        <authorList>
            <person name="Rahi P."/>
        </authorList>
    </citation>
    <scope>NUCLEOTIDE SEQUENCE [LARGE SCALE GENOMIC DNA]</scope>
    <source>
        <strain evidence="3 4">ADMK78</strain>
    </source>
</reference>
<organism evidence="3 4">
    <name type="scientific">Peteryoungia desertarenae</name>
    <dbReference type="NCBI Taxonomy" id="1813451"/>
    <lineage>
        <taxon>Bacteria</taxon>
        <taxon>Pseudomonadati</taxon>
        <taxon>Pseudomonadota</taxon>
        <taxon>Alphaproteobacteria</taxon>
        <taxon>Hyphomicrobiales</taxon>
        <taxon>Rhizobiaceae</taxon>
        <taxon>Peteryoungia</taxon>
    </lineage>
</organism>
<dbReference type="Gene3D" id="3.30.70.270">
    <property type="match status" value="1"/>
</dbReference>
<keyword evidence="4" id="KW-1185">Reference proteome</keyword>
<dbReference type="EMBL" id="CP058350">
    <property type="protein sequence ID" value="QLF70010.1"/>
    <property type="molecule type" value="Genomic_DNA"/>
</dbReference>
<dbReference type="Pfam" id="PF00990">
    <property type="entry name" value="GGDEF"/>
    <property type="match status" value="1"/>
</dbReference>
<dbReference type="InterPro" id="IPR050706">
    <property type="entry name" value="Cyclic-di-GMP_PDE-like"/>
</dbReference>
<dbReference type="InterPro" id="IPR043128">
    <property type="entry name" value="Rev_trsase/Diguanyl_cyclase"/>
</dbReference>
<dbReference type="NCBIfam" id="TIGR00254">
    <property type="entry name" value="GGDEF"/>
    <property type="match status" value="1"/>
</dbReference>
<dbReference type="SUPFAM" id="SSF55073">
    <property type="entry name" value="Nucleotide cyclase"/>
    <property type="match status" value="1"/>
</dbReference>
<dbReference type="PANTHER" id="PTHR33121">
    <property type="entry name" value="CYCLIC DI-GMP PHOSPHODIESTERASE PDEF"/>
    <property type="match status" value="1"/>
</dbReference>
<evidence type="ECO:0000256" key="1">
    <source>
        <dbReference type="SAM" id="MobiDB-lite"/>
    </source>
</evidence>
<dbReference type="Proteomes" id="UP000308530">
    <property type="component" value="Chromosome"/>
</dbReference>
<evidence type="ECO:0000313" key="4">
    <source>
        <dbReference type="Proteomes" id="UP000308530"/>
    </source>
</evidence>
<sequence length="353" mass="38245">MDSNHRSAAQRVGPTGSDSMNKIAGFMTRHHMAPLPRNFELVHEALTAGNAELARELAGLGPHPSQNALDQLGLRYRLPGHCGMTAERLEGEVLARVSRLRDQVSLSLIQKRTFVRAVETIVRAVKEDEGQSLAEFLAELDFLSASATDLIRAETLLGEEMEAGISAIAKAEAASQTAKTMMLKDRLTGLPNRAAFLNQLDAVYSEEASPSGYALVLVQIPDLTGLQHQYGDEAVMKILKRLSAIFRKTIKKNDRIARIDMGSFGFLFADVDANDAHAIAERLYEAAENNLVFATEHQTQHTGGLSLAIGHAQSDDAADPLKLLELASAAMHLAATNPRQPIIGHRSGSRQAA</sequence>
<dbReference type="PANTHER" id="PTHR33121:SF70">
    <property type="entry name" value="SIGNALING PROTEIN YKOW"/>
    <property type="match status" value="1"/>
</dbReference>
<dbReference type="InterPro" id="IPR029787">
    <property type="entry name" value="Nucleotide_cyclase"/>
</dbReference>
<name>A0ABX6QNA5_9HYPH</name>
<proteinExistence type="predicted"/>
<dbReference type="CDD" id="cd01949">
    <property type="entry name" value="GGDEF"/>
    <property type="match status" value="1"/>
</dbReference>
<feature type="region of interest" description="Disordered" evidence="1">
    <location>
        <begin position="1"/>
        <end position="22"/>
    </location>
</feature>
<protein>
    <submittedName>
        <fullName evidence="3">GGDEF domain-containing protein</fullName>
    </submittedName>
</protein>
<evidence type="ECO:0000259" key="2">
    <source>
        <dbReference type="PROSITE" id="PS50887"/>
    </source>
</evidence>